<sequence>MDTNEIKSMIESTAEVADIVGAITEAEEFGNDYRELSKGKQIMKVQSVLDKKGIKTNADFEGNTIVLEGSSDEATNKGYKLLKKMGLNNLKMKL</sequence>
<dbReference type="Proteomes" id="UP000693899">
    <property type="component" value="Segment"/>
</dbReference>
<accession>A0A8E4UXV8</accession>
<reference evidence="1" key="1">
    <citation type="submission" date="2020-07" db="EMBL/GenBank/DDBJ databases">
        <title>Highly diverse flavobacterial phages as mortality factor during North Sea spring blooms.</title>
        <authorList>
            <person name="Bartlau N."/>
            <person name="Wichels A."/>
            <person name="Krohne G."/>
            <person name="Adriaenssens E.M."/>
            <person name="Heins A."/>
            <person name="Fuchs B.M."/>
            <person name="Amann R."/>
            <person name="Moraru C."/>
        </authorList>
    </citation>
    <scope>NUCLEOTIDE SEQUENCE</scope>
</reference>
<keyword evidence="2" id="KW-1185">Reference proteome</keyword>
<evidence type="ECO:0000313" key="1">
    <source>
        <dbReference type="EMBL" id="QQO97253.1"/>
    </source>
</evidence>
<protein>
    <submittedName>
        <fullName evidence="1">Uncharacterized protein</fullName>
    </submittedName>
</protein>
<dbReference type="EMBL" id="MT732450">
    <property type="protein sequence ID" value="QQO97253.1"/>
    <property type="molecule type" value="Genomic_DNA"/>
</dbReference>
<evidence type="ECO:0000313" key="2">
    <source>
        <dbReference type="Proteomes" id="UP000693899"/>
    </source>
</evidence>
<gene>
    <name evidence="1" type="ORF">Colly1_151</name>
</gene>
<name>A0A8E4UXV8_9CAUD</name>
<organism evidence="1 2">
    <name type="scientific">Maribacter phage Colly_1</name>
    <dbReference type="NCBI Taxonomy" id="2745691"/>
    <lineage>
        <taxon>Viruses</taxon>
        <taxon>Duplodnaviria</taxon>
        <taxon>Heunggongvirae</taxon>
        <taxon>Uroviricota</taxon>
        <taxon>Caudoviricetes</taxon>
        <taxon>Molycolviridae</taxon>
        <taxon>Mollyvirus</taxon>
        <taxon>Mollyvirus colly</taxon>
    </lineage>
</organism>
<proteinExistence type="predicted"/>